<dbReference type="PANTHER" id="PTHR46599:SF3">
    <property type="entry name" value="PIGGYBAC TRANSPOSABLE ELEMENT-DERIVED PROTEIN 4"/>
    <property type="match status" value="1"/>
</dbReference>
<feature type="compositionally biased region" description="Acidic residues" evidence="1">
    <location>
        <begin position="16"/>
        <end position="46"/>
    </location>
</feature>
<feature type="compositionally biased region" description="Basic residues" evidence="1">
    <location>
        <begin position="61"/>
        <end position="74"/>
    </location>
</feature>
<proteinExistence type="predicted"/>
<sequence>MAARRRFLTVREVYDEIFLDPESDYEPESDEESDEEVENDVTDIDPADNVPSTSTAEPRGRPRSRGRGRGRGRSGSRGERGRGPITTDNNVWTENDHSPERVPFTGNHGIRLNIAAKSEPYTYFEKFVDDELLDMFVRETNRYARQCIEAKGENIAPKSVFALWYPVSRVEMKVFLGLSLNMGLIWKPEIRQYWSTRPAVHTPFFSKCMTRDRFLAILGFFHLVDNEARPENDVDKLYKVRPLLQKLGDRFASA</sequence>
<reference evidence="3 4" key="1">
    <citation type="journal article" date="2023" name="Sci. Data">
        <title>Genome assembly of the Korean intertidal mud-creeper Batillaria attramentaria.</title>
        <authorList>
            <person name="Patra A.K."/>
            <person name="Ho P.T."/>
            <person name="Jun S."/>
            <person name="Lee S.J."/>
            <person name="Kim Y."/>
            <person name="Won Y.J."/>
        </authorList>
    </citation>
    <scope>NUCLEOTIDE SEQUENCE [LARGE SCALE GENOMIC DNA]</scope>
    <source>
        <strain evidence="3">Wonlab-2016</strain>
    </source>
</reference>
<dbReference type="Pfam" id="PF13843">
    <property type="entry name" value="DDE_Tnp_1_7"/>
    <property type="match status" value="1"/>
</dbReference>
<gene>
    <name evidence="3" type="ORF">BaRGS_00009564</name>
</gene>
<keyword evidence="4" id="KW-1185">Reference proteome</keyword>
<feature type="domain" description="PiggyBac transposable element-derived protein" evidence="2">
    <location>
        <begin position="120"/>
        <end position="252"/>
    </location>
</feature>
<name>A0ABD0LIH5_9CAEN</name>
<evidence type="ECO:0000259" key="2">
    <source>
        <dbReference type="Pfam" id="PF13843"/>
    </source>
</evidence>
<dbReference type="PANTHER" id="PTHR46599">
    <property type="entry name" value="PIGGYBAC TRANSPOSABLE ELEMENT-DERIVED PROTEIN 4"/>
    <property type="match status" value="1"/>
</dbReference>
<evidence type="ECO:0000313" key="4">
    <source>
        <dbReference type="Proteomes" id="UP001519460"/>
    </source>
</evidence>
<dbReference type="AlphaFoldDB" id="A0ABD0LIH5"/>
<feature type="region of interest" description="Disordered" evidence="1">
    <location>
        <begin position="16"/>
        <end position="104"/>
    </location>
</feature>
<dbReference type="InterPro" id="IPR029526">
    <property type="entry name" value="PGBD"/>
</dbReference>
<organism evidence="3 4">
    <name type="scientific">Batillaria attramentaria</name>
    <dbReference type="NCBI Taxonomy" id="370345"/>
    <lineage>
        <taxon>Eukaryota</taxon>
        <taxon>Metazoa</taxon>
        <taxon>Spiralia</taxon>
        <taxon>Lophotrochozoa</taxon>
        <taxon>Mollusca</taxon>
        <taxon>Gastropoda</taxon>
        <taxon>Caenogastropoda</taxon>
        <taxon>Sorbeoconcha</taxon>
        <taxon>Cerithioidea</taxon>
        <taxon>Batillariidae</taxon>
        <taxon>Batillaria</taxon>
    </lineage>
</organism>
<evidence type="ECO:0000256" key="1">
    <source>
        <dbReference type="SAM" id="MobiDB-lite"/>
    </source>
</evidence>
<comment type="caution">
    <text evidence="3">The sequence shown here is derived from an EMBL/GenBank/DDBJ whole genome shotgun (WGS) entry which is preliminary data.</text>
</comment>
<evidence type="ECO:0000313" key="3">
    <source>
        <dbReference type="EMBL" id="KAK7499304.1"/>
    </source>
</evidence>
<accession>A0ABD0LIH5</accession>
<dbReference type="EMBL" id="JACVVK020000045">
    <property type="protein sequence ID" value="KAK7499304.1"/>
    <property type="molecule type" value="Genomic_DNA"/>
</dbReference>
<protein>
    <recommendedName>
        <fullName evidence="2">PiggyBac transposable element-derived protein domain-containing protein</fullName>
    </recommendedName>
</protein>
<dbReference type="Proteomes" id="UP001519460">
    <property type="component" value="Unassembled WGS sequence"/>
</dbReference>